<gene>
    <name evidence="3" type="ORF">LZ24_01951</name>
</gene>
<comment type="caution">
    <text evidence="3">The sequence shown here is derived from an EMBL/GenBank/DDBJ whole genome shotgun (WGS) entry which is preliminary data.</text>
</comment>
<evidence type="ECO:0000313" key="4">
    <source>
        <dbReference type="Proteomes" id="UP000318307"/>
    </source>
</evidence>
<feature type="compositionally biased region" description="Polar residues" evidence="2">
    <location>
        <begin position="22"/>
        <end position="31"/>
    </location>
</feature>
<dbReference type="EMBL" id="VLLC01000013">
    <property type="protein sequence ID" value="TWI71678.1"/>
    <property type="molecule type" value="Genomic_DNA"/>
</dbReference>
<keyword evidence="4" id="KW-1185">Reference proteome</keyword>
<protein>
    <submittedName>
        <fullName evidence="3">Uncharacterized protein</fullName>
    </submittedName>
</protein>
<organism evidence="3 4">
    <name type="scientific">Desulfobotulus alkaliphilus</name>
    <dbReference type="NCBI Taxonomy" id="622671"/>
    <lineage>
        <taxon>Bacteria</taxon>
        <taxon>Pseudomonadati</taxon>
        <taxon>Thermodesulfobacteriota</taxon>
        <taxon>Desulfobacteria</taxon>
        <taxon>Desulfobacterales</taxon>
        <taxon>Desulfobacteraceae</taxon>
        <taxon>Desulfobotulus</taxon>
    </lineage>
</organism>
<reference evidence="3 4" key="1">
    <citation type="submission" date="2019-07" db="EMBL/GenBank/DDBJ databases">
        <title>Genome sequencing of 100 strains of the haloalkaliphilic chemolithoautotrophic sulfur-oxidizing bacterium Thioalkalivibrio.</title>
        <authorList>
            <person name="Muyzer G."/>
        </authorList>
    </citation>
    <scope>NUCLEOTIDE SEQUENCE [LARGE SCALE GENOMIC DNA]</scope>
    <source>
        <strain evidence="3 4">ASO4-4</strain>
    </source>
</reference>
<feature type="coiled-coil region" evidence="1">
    <location>
        <begin position="98"/>
        <end position="125"/>
    </location>
</feature>
<dbReference type="RefSeq" id="WP_144684922.1">
    <property type="nucleotide sequence ID" value="NZ_VLLC01000013.1"/>
</dbReference>
<dbReference type="Proteomes" id="UP000318307">
    <property type="component" value="Unassembled WGS sequence"/>
</dbReference>
<feature type="compositionally biased region" description="Low complexity" evidence="2">
    <location>
        <begin position="40"/>
        <end position="51"/>
    </location>
</feature>
<evidence type="ECO:0000256" key="1">
    <source>
        <dbReference type="SAM" id="Coils"/>
    </source>
</evidence>
<evidence type="ECO:0000313" key="3">
    <source>
        <dbReference type="EMBL" id="TWI71678.1"/>
    </source>
</evidence>
<dbReference type="AlphaFoldDB" id="A0A562RRL0"/>
<feature type="region of interest" description="Disordered" evidence="2">
    <location>
        <begin position="1"/>
        <end position="65"/>
    </location>
</feature>
<proteinExistence type="predicted"/>
<sequence length="151" mass="16714">MDRITNRPEYTPAPDIRHTEKATSGTTSGTGFQDALKTAMTPMTPSSSTMTVQSPLPPPRAMGLAGLFDSSSMENRTRDLVSNMEKLSSALMNPDQGIRELKTMIEALEKEAETLMKESMEQKENPSGNLAKRTALLARVEVEKFRRGDFF</sequence>
<dbReference type="OrthoDB" id="9829080at2"/>
<name>A0A562RRL0_9BACT</name>
<keyword evidence="1" id="KW-0175">Coiled coil</keyword>
<accession>A0A562RRL0</accession>
<evidence type="ECO:0000256" key="2">
    <source>
        <dbReference type="SAM" id="MobiDB-lite"/>
    </source>
</evidence>